<gene>
    <name evidence="2" type="ORF">Zmor_012618</name>
</gene>
<name>A0AA38MEJ6_9CUCU</name>
<sequence>MKCTSMKLSTRQDHPGTHRALHKENHPAFAGENGHSYSFPFSRPKTTPDTSTTLTITTINLPDNLQCFNTGSSLDKWSKKRTRLKSAKISKTPTEFDKDFCYETLETDLSILLNDPEDGARSRSGSLDNLHYEVHSDIEKLLEETRRSVEEEDQVGERRRKKRGKGRKKKVKMIRFSKTPSPQTEQVIRVDVTSNVSANDDRRRTVEIAKLEEEECAKRDEIDVERKNLEENAVEMCDEEFIVRCRQLALRQRRSKRLR</sequence>
<feature type="region of interest" description="Disordered" evidence="1">
    <location>
        <begin position="147"/>
        <end position="172"/>
    </location>
</feature>
<organism evidence="2 3">
    <name type="scientific">Zophobas morio</name>
    <dbReference type="NCBI Taxonomy" id="2755281"/>
    <lineage>
        <taxon>Eukaryota</taxon>
        <taxon>Metazoa</taxon>
        <taxon>Ecdysozoa</taxon>
        <taxon>Arthropoda</taxon>
        <taxon>Hexapoda</taxon>
        <taxon>Insecta</taxon>
        <taxon>Pterygota</taxon>
        <taxon>Neoptera</taxon>
        <taxon>Endopterygota</taxon>
        <taxon>Coleoptera</taxon>
        <taxon>Polyphaga</taxon>
        <taxon>Cucujiformia</taxon>
        <taxon>Tenebrionidae</taxon>
        <taxon>Zophobas</taxon>
    </lineage>
</organism>
<proteinExistence type="predicted"/>
<dbReference type="AlphaFoldDB" id="A0AA38MEJ6"/>
<evidence type="ECO:0000256" key="1">
    <source>
        <dbReference type="SAM" id="MobiDB-lite"/>
    </source>
</evidence>
<protein>
    <submittedName>
        <fullName evidence="2">Uncharacterized protein</fullName>
    </submittedName>
</protein>
<dbReference type="EMBL" id="JALNTZ010000004">
    <property type="protein sequence ID" value="KAJ3653363.1"/>
    <property type="molecule type" value="Genomic_DNA"/>
</dbReference>
<feature type="region of interest" description="Disordered" evidence="1">
    <location>
        <begin position="1"/>
        <end position="20"/>
    </location>
</feature>
<keyword evidence="3" id="KW-1185">Reference proteome</keyword>
<evidence type="ECO:0000313" key="2">
    <source>
        <dbReference type="EMBL" id="KAJ3653363.1"/>
    </source>
</evidence>
<reference evidence="2" key="1">
    <citation type="journal article" date="2023" name="G3 (Bethesda)">
        <title>Whole genome assemblies of Zophobas morio and Tenebrio molitor.</title>
        <authorList>
            <person name="Kaur S."/>
            <person name="Stinson S.A."/>
            <person name="diCenzo G.C."/>
        </authorList>
    </citation>
    <scope>NUCLEOTIDE SEQUENCE</scope>
    <source>
        <strain evidence="2">QUZm001</strain>
    </source>
</reference>
<feature type="region of interest" description="Disordered" evidence="1">
    <location>
        <begin position="27"/>
        <end position="49"/>
    </location>
</feature>
<evidence type="ECO:0000313" key="3">
    <source>
        <dbReference type="Proteomes" id="UP001168821"/>
    </source>
</evidence>
<accession>A0AA38MEJ6</accession>
<feature type="compositionally biased region" description="Basic and acidic residues" evidence="1">
    <location>
        <begin position="10"/>
        <end position="20"/>
    </location>
</feature>
<dbReference type="Proteomes" id="UP001168821">
    <property type="component" value="Unassembled WGS sequence"/>
</dbReference>
<feature type="compositionally biased region" description="Basic residues" evidence="1">
    <location>
        <begin position="158"/>
        <end position="172"/>
    </location>
</feature>
<comment type="caution">
    <text evidence="2">The sequence shown here is derived from an EMBL/GenBank/DDBJ whole genome shotgun (WGS) entry which is preliminary data.</text>
</comment>